<keyword evidence="3" id="KW-0378">Hydrolase</keyword>
<dbReference type="InterPro" id="IPR037057">
    <property type="entry name" value="DNA_rep_MutH/T2_RE_sf"/>
</dbReference>
<comment type="caution">
    <text evidence="5">The sequence shown here is derived from an EMBL/GenBank/DDBJ whole genome shotgun (WGS) entry which is preliminary data.</text>
</comment>
<dbReference type="InterPro" id="IPR011335">
    <property type="entry name" value="Restrct_endonuc-II-like"/>
</dbReference>
<keyword evidence="2" id="KW-0255">Endonuclease</keyword>
<evidence type="ECO:0000256" key="3">
    <source>
        <dbReference type="ARBA" id="ARBA00022801"/>
    </source>
</evidence>
<evidence type="ECO:0000313" key="6">
    <source>
        <dbReference type="Proteomes" id="UP000192288"/>
    </source>
</evidence>
<dbReference type="Pfam" id="PF02976">
    <property type="entry name" value="MutH"/>
    <property type="match status" value="1"/>
</dbReference>
<dbReference type="CDD" id="cd22356">
    <property type="entry name" value="Sau3AI_N-like"/>
    <property type="match status" value="1"/>
</dbReference>
<dbReference type="SUPFAM" id="SSF52980">
    <property type="entry name" value="Restriction endonuclease-like"/>
    <property type="match status" value="2"/>
</dbReference>
<organism evidence="5 6">
    <name type="scientific">Leuconostoc pseudomesenteroides</name>
    <dbReference type="NCBI Taxonomy" id="33968"/>
    <lineage>
        <taxon>Bacteria</taxon>
        <taxon>Bacillati</taxon>
        <taxon>Bacillota</taxon>
        <taxon>Bacilli</taxon>
        <taxon>Lactobacillales</taxon>
        <taxon>Lactobacillaceae</taxon>
        <taxon>Leuconostoc</taxon>
    </lineage>
</organism>
<dbReference type="InterPro" id="IPR011337">
    <property type="entry name" value="DNA_rep_MutH/RE_typeII_Sau3AI"/>
</dbReference>
<evidence type="ECO:0000256" key="1">
    <source>
        <dbReference type="ARBA" id="ARBA00022722"/>
    </source>
</evidence>
<dbReference type="RefSeq" id="WP_080519607.1">
    <property type="nucleotide sequence ID" value="NZ_MPLS01000051.1"/>
</dbReference>
<evidence type="ECO:0000313" key="5">
    <source>
        <dbReference type="EMBL" id="ORI97083.1"/>
    </source>
</evidence>
<accession>A0A1X0VBI3</accession>
<protein>
    <recommendedName>
        <fullName evidence="4">DNA mismatch repair MutH/Type II restriction enzyme Sau3AI domain-containing protein</fullName>
    </recommendedName>
</protein>
<dbReference type="STRING" id="33968.BMS77_09855"/>
<sequence length="519" mass="60142">MRSTKYKTKESIHNRAVEATNIPFNKLPIEDMTTALQTLNSRSNKGGVGNFIEQHWFDLKANSSQLPDFEEAHVELKVTPVKKSRKTLVAKERLILGIINYCNDFNLPFEQSHFWNKIRRMELMFYEHNKDVPKEQWKIIKSILYTFPKAERKLIEDDWNTINKFVHEGRAHQISGSSTNVLEAARKGAGGDKDWRQQLVGDEKALQRAFALKNKFMTKIIQDFVLNDSRHEKTVFTKKFEDSNLTSFSDFLNSLVHPYIGKSVKEIAQLVNLQNYNPSSESARTILIRAMLGITLDTKENQKEFEETNTKVRSLTFYDDGSLWESFPLPTFRFESLVKTPFEESTLYQQLVEQRYAFFVFQNTTETPKVTKSSQRKLYRSDLIFKGFTLWNFPMEFVETTVKSAYKSVQTVLQEGIKLEPMLNKDGSPKMQKGTHKISNNLLKESDNLYIHVRPHSKKAAYNYGNPNGNKLPAAAVWTNKHLLSNPQAFSDEWMTTQSFWVNKSLLESEVKKANILNN</sequence>
<dbReference type="SMART" id="SM00927">
    <property type="entry name" value="MutH"/>
    <property type="match status" value="1"/>
</dbReference>
<evidence type="ECO:0000259" key="4">
    <source>
        <dbReference type="SMART" id="SM00927"/>
    </source>
</evidence>
<evidence type="ECO:0000256" key="2">
    <source>
        <dbReference type="ARBA" id="ARBA00022759"/>
    </source>
</evidence>
<dbReference type="Proteomes" id="UP000192288">
    <property type="component" value="Unassembled WGS sequence"/>
</dbReference>
<dbReference type="AlphaFoldDB" id="A0A1X0VBI3"/>
<dbReference type="EMBL" id="MPLS01000051">
    <property type="protein sequence ID" value="ORI97083.1"/>
    <property type="molecule type" value="Genomic_DNA"/>
</dbReference>
<reference evidence="5 6" key="1">
    <citation type="journal article" date="2017" name="Front. Microbiol.">
        <title>Genomic Characterization of Dairy Associated Leuconostoc Species and Diversity of Leuconostocs in Undefined Mixed Mesophilic Starter Cultures.</title>
        <authorList>
            <person name="Frantzen C.A."/>
            <person name="Kot W."/>
            <person name="Pedersen T.B."/>
            <person name="Ardo Y.M."/>
            <person name="Broadbent J.R."/>
            <person name="Neve H."/>
            <person name="Hansen L.H."/>
            <person name="Dal Bello F."/>
            <person name="Ostlie H.M."/>
            <person name="Kleppen H.P."/>
            <person name="Vogensen F.K."/>
            <person name="Holo H."/>
        </authorList>
    </citation>
    <scope>NUCLEOTIDE SEQUENCE [LARGE SCALE GENOMIC DNA]</scope>
    <source>
        <strain evidence="5 6">LMGCF08</strain>
    </source>
</reference>
<name>A0A1X0VBI3_LEUPS</name>
<dbReference type="NCBIfam" id="NF040973">
    <property type="entry name" value="restrict_Sau3AI"/>
    <property type="match status" value="1"/>
</dbReference>
<dbReference type="Gene3D" id="3.40.600.10">
    <property type="entry name" value="DNA mismatch repair MutH/Restriction endonuclease, type II"/>
    <property type="match status" value="2"/>
</dbReference>
<keyword evidence="1" id="KW-0540">Nuclease</keyword>
<gene>
    <name evidence="5" type="ORF">BMR96_09125</name>
</gene>
<dbReference type="GO" id="GO:0003677">
    <property type="term" value="F:DNA binding"/>
    <property type="evidence" value="ECO:0007669"/>
    <property type="project" value="InterPro"/>
</dbReference>
<dbReference type="GO" id="GO:0016787">
    <property type="term" value="F:hydrolase activity"/>
    <property type="evidence" value="ECO:0007669"/>
    <property type="project" value="UniProtKB-KW"/>
</dbReference>
<feature type="domain" description="DNA mismatch repair MutH/Type II restriction enzyme Sau3AI" evidence="4">
    <location>
        <begin position="57"/>
        <end position="158"/>
    </location>
</feature>
<dbReference type="GO" id="GO:0004519">
    <property type="term" value="F:endonuclease activity"/>
    <property type="evidence" value="ECO:0007669"/>
    <property type="project" value="UniProtKB-KW"/>
</dbReference>
<dbReference type="CDD" id="cd22355">
    <property type="entry name" value="Sau3AI_C"/>
    <property type="match status" value="1"/>
</dbReference>
<proteinExistence type="predicted"/>